<accession>A0ACD0P013</accession>
<organism evidence="1 2">
    <name type="scientific">Violaceomyces palustris</name>
    <dbReference type="NCBI Taxonomy" id="1673888"/>
    <lineage>
        <taxon>Eukaryota</taxon>
        <taxon>Fungi</taxon>
        <taxon>Dikarya</taxon>
        <taxon>Basidiomycota</taxon>
        <taxon>Ustilaginomycotina</taxon>
        <taxon>Ustilaginomycetes</taxon>
        <taxon>Violaceomycetales</taxon>
        <taxon>Violaceomycetaceae</taxon>
        <taxon>Violaceomyces</taxon>
    </lineage>
</organism>
<protein>
    <submittedName>
        <fullName evidence="1">Uncharacterized protein</fullName>
    </submittedName>
</protein>
<reference evidence="1 2" key="1">
    <citation type="journal article" date="2018" name="Mol. Biol. Evol.">
        <title>Broad Genomic Sampling Reveals a Smut Pathogenic Ancestry of the Fungal Clade Ustilaginomycotina.</title>
        <authorList>
            <person name="Kijpornyongpan T."/>
            <person name="Mondo S.J."/>
            <person name="Barry K."/>
            <person name="Sandor L."/>
            <person name="Lee J."/>
            <person name="Lipzen A."/>
            <person name="Pangilinan J."/>
            <person name="LaButti K."/>
            <person name="Hainaut M."/>
            <person name="Henrissat B."/>
            <person name="Grigoriev I.V."/>
            <person name="Spatafora J.W."/>
            <person name="Aime M.C."/>
        </authorList>
    </citation>
    <scope>NUCLEOTIDE SEQUENCE [LARGE SCALE GENOMIC DNA]</scope>
    <source>
        <strain evidence="1 2">SA 807</strain>
    </source>
</reference>
<keyword evidence="2" id="KW-1185">Reference proteome</keyword>
<dbReference type="EMBL" id="KZ819843">
    <property type="protein sequence ID" value="PWN51440.1"/>
    <property type="molecule type" value="Genomic_DNA"/>
</dbReference>
<proteinExistence type="predicted"/>
<gene>
    <name evidence="1" type="ORF">IE53DRAFT_50695</name>
</gene>
<evidence type="ECO:0000313" key="2">
    <source>
        <dbReference type="Proteomes" id="UP000245626"/>
    </source>
</evidence>
<evidence type="ECO:0000313" key="1">
    <source>
        <dbReference type="EMBL" id="PWN51440.1"/>
    </source>
</evidence>
<name>A0ACD0P013_9BASI</name>
<dbReference type="Proteomes" id="UP000245626">
    <property type="component" value="Unassembled WGS sequence"/>
</dbReference>
<sequence>MGPYTDFQRSPLHQGRSSRLRNFTISFYGDDDVISWRQLEPKLSQAVQNLSTLKLGHTGLSDGTLEKLVNHIAPALTISCAISALKTSLIPGGIEETFTSPRSGEEGEERLEEDTGIETASLAIRSPPVDSKYFFVSNLDLSNCNLTPKSLRKISSYVRDNACLLELYLQANPLGEDRDAMEEFAKSLGSSIVRCLNLSSCFFTPEAFVGFFDSLPESGTTLVRLWLNNAQTRGSNQEDEEEIELAKNSVLRRRKERIKLRMARSVARFLQDPARCRSLRELYLNANGFGWKGVRSIISALGFRPEVDDLFERDGDWLTEELHRALKTLRRERNKSVTKLELFGNGDFSTSSASAGLNGVVDEEEFERRRRMRRATILRLLESMQGPRSVDDGSRILSRGDEDSHDLQPNSDLEDTDQDVLQECLEDLSGVTIENCRTLEQDALFFNSYQKYVTPLAAIQVRACARILGCRSSERVAGPQRRETFPFLRLPPEIQLEVLRQVDLESPHEGCLVLSERQFRLVVSWSCDRSTIGYGDSTYDWIGRSTRDGWTKNLPVEDWDWKDCFMHRSPPRDWYAEDILFHRQHHQSKNIMHRAFLECTATS</sequence>